<dbReference type="SUPFAM" id="SSF52540">
    <property type="entry name" value="P-loop containing nucleoside triphosphate hydrolases"/>
    <property type="match status" value="1"/>
</dbReference>
<dbReference type="PANTHER" id="PTHR16305">
    <property type="entry name" value="TESTICULAR SOLUBLE ADENYLYL CYCLASE"/>
    <property type="match status" value="1"/>
</dbReference>
<keyword evidence="2" id="KW-0067">ATP-binding</keyword>
<dbReference type="InterPro" id="IPR027417">
    <property type="entry name" value="P-loop_NTPase"/>
</dbReference>
<dbReference type="SMART" id="SM00044">
    <property type="entry name" value="CYCc"/>
    <property type="match status" value="1"/>
</dbReference>
<organism evidence="5 6">
    <name type="scientific">Fodinicurvata halophila</name>
    <dbReference type="NCBI Taxonomy" id="1419723"/>
    <lineage>
        <taxon>Bacteria</taxon>
        <taxon>Pseudomonadati</taxon>
        <taxon>Pseudomonadota</taxon>
        <taxon>Alphaproteobacteria</taxon>
        <taxon>Rhodospirillales</taxon>
        <taxon>Rhodovibrionaceae</taxon>
        <taxon>Fodinicurvata</taxon>
    </lineage>
</organism>
<dbReference type="SUPFAM" id="SSF55073">
    <property type="entry name" value="Nucleotide cyclase"/>
    <property type="match status" value="1"/>
</dbReference>
<dbReference type="InterPro" id="IPR029787">
    <property type="entry name" value="Nucleotide_cyclase"/>
</dbReference>
<keyword evidence="1" id="KW-0547">Nucleotide-binding</keyword>
<comment type="caution">
    <text evidence="5">The sequence shown here is derived from an EMBL/GenBank/DDBJ whole genome shotgun (WGS) entry which is preliminary data.</text>
</comment>
<dbReference type="PROSITE" id="PS50105">
    <property type="entry name" value="SAM_DOMAIN"/>
    <property type="match status" value="1"/>
</dbReference>
<accession>A0ABV8UHZ8</accession>
<feature type="domain" description="Guanylate cyclase" evidence="4">
    <location>
        <begin position="84"/>
        <end position="212"/>
    </location>
</feature>
<name>A0ABV8UHZ8_9PROT</name>
<dbReference type="SUPFAM" id="SSF48452">
    <property type="entry name" value="TPR-like"/>
    <property type="match status" value="2"/>
</dbReference>
<dbReference type="InterPro" id="IPR013761">
    <property type="entry name" value="SAM/pointed_sf"/>
</dbReference>
<dbReference type="Pfam" id="PF13191">
    <property type="entry name" value="AAA_16"/>
    <property type="match status" value="1"/>
</dbReference>
<dbReference type="SUPFAM" id="SSF47769">
    <property type="entry name" value="SAM/Pointed domain"/>
    <property type="match status" value="1"/>
</dbReference>
<evidence type="ECO:0000256" key="1">
    <source>
        <dbReference type="ARBA" id="ARBA00022741"/>
    </source>
</evidence>
<evidence type="ECO:0000313" key="5">
    <source>
        <dbReference type="EMBL" id="MFC4350463.1"/>
    </source>
</evidence>
<dbReference type="Gene3D" id="1.10.150.50">
    <property type="entry name" value="Transcription Factor, Ets-1"/>
    <property type="match status" value="1"/>
</dbReference>
<protein>
    <submittedName>
        <fullName evidence="5">Adenylate/guanylate cyclase domain-containing protein</fullName>
    </submittedName>
</protein>
<dbReference type="Gene3D" id="3.30.70.1230">
    <property type="entry name" value="Nucleotide cyclase"/>
    <property type="match status" value="1"/>
</dbReference>
<dbReference type="EMBL" id="JBHSCW010000001">
    <property type="protein sequence ID" value="MFC4350463.1"/>
    <property type="molecule type" value="Genomic_DNA"/>
</dbReference>
<dbReference type="InterPro" id="IPR041664">
    <property type="entry name" value="AAA_16"/>
</dbReference>
<feature type="domain" description="SAM" evidence="3">
    <location>
        <begin position="1"/>
        <end position="42"/>
    </location>
</feature>
<keyword evidence="6" id="KW-1185">Reference proteome</keyword>
<evidence type="ECO:0000256" key="2">
    <source>
        <dbReference type="ARBA" id="ARBA00022840"/>
    </source>
</evidence>
<dbReference type="PROSITE" id="PS50125">
    <property type="entry name" value="GUANYLATE_CYCLASE_2"/>
    <property type="match status" value="1"/>
</dbReference>
<dbReference type="Gene3D" id="3.40.50.300">
    <property type="entry name" value="P-loop containing nucleotide triphosphate hydrolases"/>
    <property type="match status" value="1"/>
</dbReference>
<dbReference type="Proteomes" id="UP001595799">
    <property type="component" value="Unassembled WGS sequence"/>
</dbReference>
<dbReference type="Pfam" id="PF00536">
    <property type="entry name" value="SAM_1"/>
    <property type="match status" value="1"/>
</dbReference>
<dbReference type="InterPro" id="IPR011990">
    <property type="entry name" value="TPR-like_helical_dom_sf"/>
</dbReference>
<dbReference type="SMART" id="SM00454">
    <property type="entry name" value="SAM"/>
    <property type="match status" value="1"/>
</dbReference>
<evidence type="ECO:0000259" key="4">
    <source>
        <dbReference type="PROSITE" id="PS50125"/>
    </source>
</evidence>
<gene>
    <name evidence="5" type="ORF">ACFOW6_02775</name>
</gene>
<evidence type="ECO:0000313" key="6">
    <source>
        <dbReference type="Proteomes" id="UP001595799"/>
    </source>
</evidence>
<dbReference type="CDD" id="cd07302">
    <property type="entry name" value="CHD"/>
    <property type="match status" value="1"/>
</dbReference>
<sequence length="1114" mass="123425">MDLREWLQRLGLEHYENRFQDQEVDLSTLLELDENDLKSLGLPLGPRKKLLKALAKQTSATVSQRESGRPAAEEERSAERRQITVLFCDLVGSSTLASRLDPEDMRQLIQYYHEVCADLIVRWGGYIASYMGDGIMAYFGWPRVHEDDGARAVHAALEMTAALRELATDEADPLECRIGIATGLVVVGEVTRNGRLDEAAIGETPNLAARLQAVAHPGAVVISPHTQRLLGGLFELTDLGNHEIKGFSRDIRVWEVAGESSVESRFQALRGVCPTPMIGRSVEMDLLLDRWQQSKGGEGQVVLLTGLPGLGKSRLIHALLDALSEESYQHLQYHCSPYHTNSALHPVVDALKRASTLKSDEPNELKVERLEQLARRTHEDISQAVPLLASLLSVPCEPKYAPLSLSADAQKAYTFDLLIEQITNMAAKQPVLTVLEDAHWLDPSSRELFSQIADCIQTLPVLLLVTSRNHEPGQIGAHAHLTSLSLNSLTRRQVAAMIREVSGSQELPPEIVDHIQAKTDGIPLFIEELTKMLLKTDVLKPTRNGFSESTADRLHLIPTTLQDLLMARLESLPDAKELAQVGAVIGREFSYDFLSRLAPYSGTQLQEAAFHLIGSELVISHGTPPEATFRFRHAFIQEAAHESLLKSRRRELHAKLADILITQHRDLAKEQPEVIAQHLVEGDRPEEATEYWRRAGLLASRLSSASEAAVHFRKALEQLHQLPPNDAREEMELELLTLLGSSLVSIKGAGAAEVASIHERAAALYKRLEQPAKATPILQGLRLHFQERADLKTATAMAAELMLAASETTDPSTHLEAHRAKGVVSFFAGDFQQAYELTSSGLDSYEGQLHEDSPRYENDARMTCAAYAGRALFRLGYADSAVDWMKRAVTYAEAASHTMSYVEAMTWSTEIALYRGDYDTALKHADTSLETAKRHGLPLWTGLAVAMGGSACFFLGNRENGIARLREGVARLDGDNQKLLMFHCWILLLQALIADGQLAEGAELADRLEREMGGTGVSYLDAQLSHLRGELYLRGDEPDPGLAESYLEKALAIAHRQGARALELPARLRLSELWLQQGQSRRARQLLEPLYTSFDEGKETEIMGRAAQQLMQMR</sequence>
<dbReference type="CDD" id="cd09487">
    <property type="entry name" value="SAM_superfamily"/>
    <property type="match status" value="1"/>
</dbReference>
<dbReference type="PANTHER" id="PTHR16305:SF28">
    <property type="entry name" value="GUANYLATE CYCLASE DOMAIN-CONTAINING PROTEIN"/>
    <property type="match status" value="1"/>
</dbReference>
<dbReference type="Gene3D" id="1.25.40.10">
    <property type="entry name" value="Tetratricopeptide repeat domain"/>
    <property type="match status" value="1"/>
</dbReference>
<evidence type="ECO:0000259" key="3">
    <source>
        <dbReference type="PROSITE" id="PS50105"/>
    </source>
</evidence>
<dbReference type="RefSeq" id="WP_382420799.1">
    <property type="nucleotide sequence ID" value="NZ_JBHSCW010000001.1"/>
</dbReference>
<reference evidence="6" key="1">
    <citation type="journal article" date="2019" name="Int. J. Syst. Evol. Microbiol.">
        <title>The Global Catalogue of Microorganisms (GCM) 10K type strain sequencing project: providing services to taxonomists for standard genome sequencing and annotation.</title>
        <authorList>
            <consortium name="The Broad Institute Genomics Platform"/>
            <consortium name="The Broad Institute Genome Sequencing Center for Infectious Disease"/>
            <person name="Wu L."/>
            <person name="Ma J."/>
        </authorList>
    </citation>
    <scope>NUCLEOTIDE SEQUENCE [LARGE SCALE GENOMIC DNA]</scope>
    <source>
        <strain evidence="6">CECT 8472</strain>
    </source>
</reference>
<dbReference type="Pfam" id="PF00211">
    <property type="entry name" value="Guanylate_cyc"/>
    <property type="match status" value="1"/>
</dbReference>
<dbReference type="InterPro" id="IPR001660">
    <property type="entry name" value="SAM"/>
</dbReference>
<dbReference type="InterPro" id="IPR001054">
    <property type="entry name" value="A/G_cyclase"/>
</dbReference>
<proteinExistence type="predicted"/>